<dbReference type="OrthoDB" id="337377at2"/>
<protein>
    <submittedName>
        <fullName evidence="14">TonB-dependent receptor</fullName>
    </submittedName>
</protein>
<proteinExistence type="inferred from homology"/>
<keyword evidence="15" id="KW-1185">Reference proteome</keyword>
<evidence type="ECO:0000256" key="10">
    <source>
        <dbReference type="RuleBase" id="RU003357"/>
    </source>
</evidence>
<evidence type="ECO:0000256" key="3">
    <source>
        <dbReference type="ARBA" id="ARBA00022452"/>
    </source>
</evidence>
<dbReference type="eggNOG" id="COG4771">
    <property type="taxonomic scope" value="Bacteria"/>
</dbReference>
<dbReference type="Proteomes" id="UP000007013">
    <property type="component" value="Chromosome"/>
</dbReference>
<evidence type="ECO:0000256" key="8">
    <source>
        <dbReference type="ARBA" id="ARBA00023237"/>
    </source>
</evidence>
<feature type="chain" id="PRO_5002774929" evidence="11">
    <location>
        <begin position="29"/>
        <end position="954"/>
    </location>
</feature>
<keyword evidence="2 9" id="KW-0813">Transport</keyword>
<evidence type="ECO:0000259" key="13">
    <source>
        <dbReference type="Pfam" id="PF07715"/>
    </source>
</evidence>
<feature type="domain" description="TonB-dependent receptor-like beta-barrel" evidence="12">
    <location>
        <begin position="389"/>
        <end position="916"/>
    </location>
</feature>
<dbReference type="InterPro" id="IPR012910">
    <property type="entry name" value="Plug_dom"/>
</dbReference>
<dbReference type="InterPro" id="IPR010917">
    <property type="entry name" value="TonB_rcpt_CS"/>
</dbReference>
<feature type="signal peptide" evidence="11">
    <location>
        <begin position="1"/>
        <end position="28"/>
    </location>
</feature>
<dbReference type="HOGENOM" id="CLU_010745_0_1_0"/>
<feature type="domain" description="TonB-dependent receptor plug" evidence="13">
    <location>
        <begin position="61"/>
        <end position="178"/>
    </location>
</feature>
<dbReference type="KEGG" id="ote:Oter_0703"/>
<evidence type="ECO:0000256" key="6">
    <source>
        <dbReference type="ARBA" id="ARBA00023077"/>
    </source>
</evidence>
<evidence type="ECO:0000259" key="12">
    <source>
        <dbReference type="Pfam" id="PF00593"/>
    </source>
</evidence>
<comment type="subcellular location">
    <subcellularLocation>
        <location evidence="1 9">Cell outer membrane</location>
        <topology evidence="1 9">Multi-pass membrane protein</topology>
    </subcellularLocation>
</comment>
<organism evidence="14 15">
    <name type="scientific">Opitutus terrae (strain DSM 11246 / JCM 15787 / PB90-1)</name>
    <dbReference type="NCBI Taxonomy" id="452637"/>
    <lineage>
        <taxon>Bacteria</taxon>
        <taxon>Pseudomonadati</taxon>
        <taxon>Verrucomicrobiota</taxon>
        <taxon>Opitutia</taxon>
        <taxon>Opitutales</taxon>
        <taxon>Opitutaceae</taxon>
        <taxon>Opitutus</taxon>
    </lineage>
</organism>
<dbReference type="PROSITE" id="PS01156">
    <property type="entry name" value="TONB_DEPENDENT_REC_2"/>
    <property type="match status" value="1"/>
</dbReference>
<gene>
    <name evidence="14" type="ordered locus">Oter_0703</name>
</gene>
<dbReference type="SUPFAM" id="SSF56935">
    <property type="entry name" value="Porins"/>
    <property type="match status" value="1"/>
</dbReference>
<dbReference type="InterPro" id="IPR000531">
    <property type="entry name" value="Beta-barrel_TonB"/>
</dbReference>
<dbReference type="STRING" id="452637.Oter_0703"/>
<dbReference type="PROSITE" id="PS52016">
    <property type="entry name" value="TONB_DEPENDENT_REC_3"/>
    <property type="match status" value="1"/>
</dbReference>
<keyword evidence="5 11" id="KW-0732">Signal</keyword>
<dbReference type="InterPro" id="IPR036942">
    <property type="entry name" value="Beta-barrel_TonB_sf"/>
</dbReference>
<dbReference type="Gene3D" id="2.40.170.20">
    <property type="entry name" value="TonB-dependent receptor, beta-barrel domain"/>
    <property type="match status" value="1"/>
</dbReference>
<dbReference type="PANTHER" id="PTHR47234">
    <property type="match status" value="1"/>
</dbReference>
<evidence type="ECO:0000313" key="14">
    <source>
        <dbReference type="EMBL" id="ACB73992.1"/>
    </source>
</evidence>
<name>B1ZUE9_OPITP</name>
<dbReference type="PANTHER" id="PTHR47234:SF2">
    <property type="entry name" value="TONB-DEPENDENT RECEPTOR"/>
    <property type="match status" value="1"/>
</dbReference>
<dbReference type="GO" id="GO:0009279">
    <property type="term" value="C:cell outer membrane"/>
    <property type="evidence" value="ECO:0007669"/>
    <property type="project" value="UniProtKB-SubCell"/>
</dbReference>
<dbReference type="AlphaFoldDB" id="B1ZUE9"/>
<dbReference type="EMBL" id="CP001032">
    <property type="protein sequence ID" value="ACB73992.1"/>
    <property type="molecule type" value="Genomic_DNA"/>
</dbReference>
<dbReference type="InterPro" id="IPR039426">
    <property type="entry name" value="TonB-dep_rcpt-like"/>
</dbReference>
<evidence type="ECO:0000256" key="4">
    <source>
        <dbReference type="ARBA" id="ARBA00022692"/>
    </source>
</evidence>
<keyword evidence="6 10" id="KW-0798">TonB box</keyword>
<keyword evidence="4 9" id="KW-0812">Transmembrane</keyword>
<keyword evidence="14" id="KW-0675">Receptor</keyword>
<evidence type="ECO:0000256" key="11">
    <source>
        <dbReference type="SAM" id="SignalP"/>
    </source>
</evidence>
<sequence length="954" mass="103277">MNKLRSRKFLAAPFLILAVGLLPTLGFAEESAPAEESQDLVRLEKYEVTGSYIPYSAEAPAVPVRIVNTADIEATGQVTDLLEVIRKSVPQFVGNGNIGSSNSNIGGGSTNGGSRVQLRNVQTLVLVNGRRAAFSPVSAVGGFDFVDVNSIPVSAVERIEVLKDGASALYGSDAVSGVVNIILKKDYEGAEVGGHYAFAKQFGSVWEERSGRTTVGARTGDGKTSVTISAEWTRSDPLFQNERAFSFDQTGKTSSFAGVVNYYGAESGNFLLAPGATPPLNTDMTGAELVAAGIYTKPDVPISSLFNLSPYVTLALGNERNAVVAAVSHKLTDNIELFGDLLYSKTSTFYQLAAQPIVGMPIFAKDVDNFGVLPFAYTMPQQAQNPFDDYVLVRNRFVSNPRKYFSDTDTLRGVLGARGEFGAYNWEVGANFNDVDQLYRNENVINRVNLANAIDNNQVNLFARTQDPTLLQQANIFGTAYSKNKSSLISFDGRVTGEFANALPAGAIKFAVGAETRRETLSGKPDSGSFTVSDPASPLFGSPSLWDGATTSDNFNVDRSVDSFFAELRIPVVAPTQTVPGFYTLDVDAALRKDFYSDTDDPLVPKIMLRWFPVNDQFAVRAAYSESFSAASLYSLFGPTGVGFSEQPIGLEFVDGRVMDDNVDQAFLRVLSNPQLKPETAKNYNFGVIFSPKAVKGLNIELNYFLIKQDDISGSVNDLTILQDVETNGASSQYANRVRINSFNGSAITGPGQISAAFDEAGGSMTRVFITNFSENFVSAKQDGVDFTVDYVFDVPNVGKFNMVLNGLWFNRFSVEDEDYVGTTNGRSVLNGGTIPEWRGNFRTEMTRGNLLLGATIDYIPSVTDTGASETATDVAADRHVESYTSVDLYVGYNFKGRAGWTRYLDGLSVRVGAINAFNEHVPMSMASWTDANADTATYGALGRAFFVNASYKF</sequence>
<reference evidence="14 15" key="1">
    <citation type="journal article" date="2011" name="J. Bacteriol.">
        <title>Genome sequence of the verrucomicrobium Opitutus terrae PB90-1, an abundant inhabitant of rice paddy soil ecosystems.</title>
        <authorList>
            <person name="van Passel M.W."/>
            <person name="Kant R."/>
            <person name="Palva A."/>
            <person name="Copeland A."/>
            <person name="Lucas S."/>
            <person name="Lapidus A."/>
            <person name="Glavina del Rio T."/>
            <person name="Pitluck S."/>
            <person name="Goltsman E."/>
            <person name="Clum A."/>
            <person name="Sun H."/>
            <person name="Schmutz J."/>
            <person name="Larimer F.W."/>
            <person name="Land M.L."/>
            <person name="Hauser L."/>
            <person name="Kyrpides N."/>
            <person name="Mikhailova N."/>
            <person name="Richardson P.P."/>
            <person name="Janssen P.H."/>
            <person name="de Vos W.M."/>
            <person name="Smidt H."/>
        </authorList>
    </citation>
    <scope>NUCLEOTIDE SEQUENCE [LARGE SCALE GENOMIC DNA]</scope>
    <source>
        <strain evidence="15">DSM 11246 / JCM 15787 / PB90-1</strain>
    </source>
</reference>
<accession>B1ZUE9</accession>
<evidence type="ECO:0000256" key="5">
    <source>
        <dbReference type="ARBA" id="ARBA00022729"/>
    </source>
</evidence>
<evidence type="ECO:0000256" key="1">
    <source>
        <dbReference type="ARBA" id="ARBA00004571"/>
    </source>
</evidence>
<keyword evidence="7 9" id="KW-0472">Membrane</keyword>
<evidence type="ECO:0000256" key="9">
    <source>
        <dbReference type="PROSITE-ProRule" id="PRU01360"/>
    </source>
</evidence>
<dbReference type="Gene3D" id="2.170.130.10">
    <property type="entry name" value="TonB-dependent receptor, plug domain"/>
    <property type="match status" value="1"/>
</dbReference>
<dbReference type="RefSeq" id="WP_012373530.1">
    <property type="nucleotide sequence ID" value="NC_010571.1"/>
</dbReference>
<dbReference type="eggNOG" id="COG1629">
    <property type="taxonomic scope" value="Bacteria"/>
</dbReference>
<keyword evidence="8 9" id="KW-0998">Cell outer membrane</keyword>
<dbReference type="Pfam" id="PF07715">
    <property type="entry name" value="Plug"/>
    <property type="match status" value="1"/>
</dbReference>
<keyword evidence="3 9" id="KW-1134">Transmembrane beta strand</keyword>
<evidence type="ECO:0000256" key="7">
    <source>
        <dbReference type="ARBA" id="ARBA00023136"/>
    </source>
</evidence>
<comment type="similarity">
    <text evidence="9 10">Belongs to the TonB-dependent receptor family.</text>
</comment>
<evidence type="ECO:0000313" key="15">
    <source>
        <dbReference type="Proteomes" id="UP000007013"/>
    </source>
</evidence>
<dbReference type="Pfam" id="PF00593">
    <property type="entry name" value="TonB_dep_Rec_b-barrel"/>
    <property type="match status" value="1"/>
</dbReference>
<dbReference type="InterPro" id="IPR037066">
    <property type="entry name" value="Plug_dom_sf"/>
</dbReference>
<evidence type="ECO:0000256" key="2">
    <source>
        <dbReference type="ARBA" id="ARBA00022448"/>
    </source>
</evidence>